<dbReference type="OrthoDB" id="1927968at2759"/>
<evidence type="ECO:0000313" key="3">
    <source>
        <dbReference type="Proteomes" id="UP001151532"/>
    </source>
</evidence>
<organism evidence="2 3">
    <name type="scientific">Salix purpurea</name>
    <name type="common">Purple osier willow</name>
    <dbReference type="NCBI Taxonomy" id="77065"/>
    <lineage>
        <taxon>Eukaryota</taxon>
        <taxon>Viridiplantae</taxon>
        <taxon>Streptophyta</taxon>
        <taxon>Embryophyta</taxon>
        <taxon>Tracheophyta</taxon>
        <taxon>Spermatophyta</taxon>
        <taxon>Magnoliopsida</taxon>
        <taxon>eudicotyledons</taxon>
        <taxon>Gunneridae</taxon>
        <taxon>Pentapetalae</taxon>
        <taxon>rosids</taxon>
        <taxon>fabids</taxon>
        <taxon>Malpighiales</taxon>
        <taxon>Salicaceae</taxon>
        <taxon>Saliceae</taxon>
        <taxon>Salix</taxon>
    </lineage>
</organism>
<dbReference type="Proteomes" id="UP001151532">
    <property type="component" value="Chromosome 1"/>
</dbReference>
<feature type="region of interest" description="Disordered" evidence="1">
    <location>
        <begin position="298"/>
        <end position="379"/>
    </location>
</feature>
<reference evidence="2" key="2">
    <citation type="journal article" date="2023" name="Int. J. Mol. Sci.">
        <title>De Novo Assembly and Annotation of 11 Diverse Shrub Willow (Salix) Genomes Reveals Novel Gene Organization in Sex-Linked Regions.</title>
        <authorList>
            <person name="Hyden B."/>
            <person name="Feng K."/>
            <person name="Yates T.B."/>
            <person name="Jawdy S."/>
            <person name="Cereghino C."/>
            <person name="Smart L.B."/>
            <person name="Muchero W."/>
        </authorList>
    </citation>
    <scope>NUCLEOTIDE SEQUENCE</scope>
    <source>
        <tissue evidence="2">Shoot tip</tissue>
    </source>
</reference>
<sequence>MRGFNGESRAANNTLETINAAATAIASAENRVSQATVQDLWFHARKKRGSVDRKHKKQIGHAVLFPEPSAPGNGAPASENPTQAPVVTLPFTAPPSSPASFFQSEPPSVTQSPAGLVSLTSISASMYSPSGPASIFAVGPYAHETQLVSPPVFSTFTTEPSTAPFTPPPESVHLTTPSSPEVQAHRSPFPDGEFAVGGAHFPEFRMGEPPKLLNLDKLSTCEWGSYQGSGALTPDSVRRRSPNFLLHCQFSDVPPHPCSENGHKNDQAVNHRVSFELTAEDASRCVEEKPAFSIKTVPENVENGTQAKEEKNSGESIQSFECRAGVTSNDSPEMASTDGEEVTPQHRKQQSITLGSVKEFNFNNADEGDSRKSSSSNWWANRSVIGKEGETTENWSFFPMVQSGVS</sequence>
<feature type="compositionally biased region" description="Low complexity" evidence="1">
    <location>
        <begin position="98"/>
        <end position="108"/>
    </location>
</feature>
<dbReference type="InterPro" id="IPR040420">
    <property type="entry name" value="At1g76660-like"/>
</dbReference>
<comment type="caution">
    <text evidence="2">The sequence shown here is derived from an EMBL/GenBank/DDBJ whole genome shotgun (WGS) entry which is preliminary data.</text>
</comment>
<dbReference type="PANTHER" id="PTHR31798">
    <property type="entry name" value="HYDROXYPROLINE-RICH GLYCOPROTEIN-LIKE"/>
    <property type="match status" value="1"/>
</dbReference>
<feature type="region of interest" description="Disordered" evidence="1">
    <location>
        <begin position="64"/>
        <end position="109"/>
    </location>
</feature>
<accession>A0A9Q0TJ17</accession>
<evidence type="ECO:0000313" key="2">
    <source>
        <dbReference type="EMBL" id="KAJ6712493.1"/>
    </source>
</evidence>
<keyword evidence="3" id="KW-1185">Reference proteome</keyword>
<dbReference type="PANTHER" id="PTHR31798:SF2">
    <property type="entry name" value="HYDROXYPROLINE-RICH GLYCOPROTEIN FAMILY PROTEIN"/>
    <property type="match status" value="1"/>
</dbReference>
<gene>
    <name evidence="2" type="ORF">OIU79_008669</name>
</gene>
<proteinExistence type="predicted"/>
<dbReference type="AlphaFoldDB" id="A0A9Q0TJ17"/>
<feature type="region of interest" description="Disordered" evidence="1">
    <location>
        <begin position="158"/>
        <end position="184"/>
    </location>
</feature>
<evidence type="ECO:0000256" key="1">
    <source>
        <dbReference type="SAM" id="MobiDB-lite"/>
    </source>
</evidence>
<name>A0A9Q0TJ17_SALPP</name>
<dbReference type="EMBL" id="JAPFFK010000015">
    <property type="protein sequence ID" value="KAJ6712493.1"/>
    <property type="molecule type" value="Genomic_DNA"/>
</dbReference>
<reference evidence="2" key="1">
    <citation type="submission" date="2022-11" db="EMBL/GenBank/DDBJ databases">
        <authorList>
            <person name="Hyden B.L."/>
            <person name="Feng K."/>
            <person name="Yates T."/>
            <person name="Jawdy S."/>
            <person name="Smart L.B."/>
            <person name="Muchero W."/>
        </authorList>
    </citation>
    <scope>NUCLEOTIDE SEQUENCE</scope>
    <source>
        <tissue evidence="2">Shoot tip</tissue>
    </source>
</reference>
<protein>
    <submittedName>
        <fullName evidence="2">HYDROXYPROLINE-RICH GLYCOPROTEIN FAMILY PROTEIN</fullName>
    </submittedName>
</protein>